<dbReference type="InterPro" id="IPR014756">
    <property type="entry name" value="Ig_E-set"/>
</dbReference>
<feature type="domain" description="IPT/TIG" evidence="1">
    <location>
        <begin position="38"/>
        <end position="107"/>
    </location>
</feature>
<evidence type="ECO:0000313" key="3">
    <source>
        <dbReference type="Proteomes" id="UP000095517"/>
    </source>
</evidence>
<dbReference type="EMBL" id="CYZH01000001">
    <property type="protein sequence ID" value="CUN40229.1"/>
    <property type="molecule type" value="Genomic_DNA"/>
</dbReference>
<evidence type="ECO:0000259" key="1">
    <source>
        <dbReference type="Pfam" id="PF01833"/>
    </source>
</evidence>
<dbReference type="RefSeq" id="WP_055278222.1">
    <property type="nucleotide sequence ID" value="NZ_CABIXA010000001.1"/>
</dbReference>
<dbReference type="Proteomes" id="UP000095517">
    <property type="component" value="Unassembled WGS sequence"/>
</dbReference>
<dbReference type="Pfam" id="PF01833">
    <property type="entry name" value="TIG"/>
    <property type="match status" value="3"/>
</dbReference>
<dbReference type="AlphaFoldDB" id="A0A173WKZ0"/>
<evidence type="ECO:0000313" key="2">
    <source>
        <dbReference type="EMBL" id="CUN40229.1"/>
    </source>
</evidence>
<feature type="domain" description="IPT/TIG" evidence="1">
    <location>
        <begin position="394"/>
        <end position="453"/>
    </location>
</feature>
<dbReference type="STRING" id="338188.ERS852397_00144"/>
<protein>
    <submittedName>
        <fullName evidence="2">IPT/TIG domain</fullName>
    </submittedName>
</protein>
<reference evidence="2 3" key="1">
    <citation type="submission" date="2015-09" db="EMBL/GenBank/DDBJ databases">
        <authorList>
            <consortium name="Pathogen Informatics"/>
        </authorList>
    </citation>
    <scope>NUCLEOTIDE SEQUENCE [LARGE SCALE GENOMIC DNA]</scope>
    <source>
        <strain evidence="2 3">2789STDY5608840</strain>
    </source>
</reference>
<organism evidence="2 3">
    <name type="scientific">Bacteroides finegoldii</name>
    <dbReference type="NCBI Taxonomy" id="338188"/>
    <lineage>
        <taxon>Bacteria</taxon>
        <taxon>Pseudomonadati</taxon>
        <taxon>Bacteroidota</taxon>
        <taxon>Bacteroidia</taxon>
        <taxon>Bacteroidales</taxon>
        <taxon>Bacteroidaceae</taxon>
        <taxon>Bacteroides</taxon>
    </lineage>
</organism>
<dbReference type="CDD" id="cd00102">
    <property type="entry name" value="IPT"/>
    <property type="match status" value="1"/>
</dbReference>
<feature type="domain" description="IPT/TIG" evidence="1">
    <location>
        <begin position="305"/>
        <end position="377"/>
    </location>
</feature>
<gene>
    <name evidence="2" type="ORF">ERS852397_00144</name>
</gene>
<name>A0A173WKZ0_9BACE</name>
<dbReference type="CDD" id="cd00603">
    <property type="entry name" value="IPT_PCSR"/>
    <property type="match status" value="1"/>
</dbReference>
<accession>A0A173WKZ0</accession>
<dbReference type="Gene3D" id="2.60.40.10">
    <property type="entry name" value="Immunoglobulins"/>
    <property type="match status" value="4"/>
</dbReference>
<sequence>MKKIYNYILPVLFTVFAASCDGDDEEVIRMQNQDPVVTVTSVSDAVGYVGNEFTIYGTNFGIIANDVEVFVGNTKLQLISCEDEELTVRVPEGTTAGRISVVVYGQRVDTQLMYDVLGVPGIRTVIPSYGFVGDEIKFNGHDLGVPSAHYKVLFSGKEESATFMAEPEMESFSVKVPEGAQSGEIKLNITDKPVNVPVAFTVLKHAALDAVKGEAAGYATGMASVSGTNLNQAVLDETVVLQPVKAFFTPKAGGDAVEAEVKTQEDELLDIQIPATLAPGDYTISVTTPFEKIEKTLDFEILPNPVLTSIEPLKGYVGATVTVVAENLGTIAKEDIQMMFGETPATDITIVDESTFTVKVPSLTTFGEIPLSMTIHGVEMNMGDYAAFEILASPVITSVETDNKFSSKAVQVGNTVTIKGTGFRNSTISSATFGGQDLNYTVVSDTEITASVSEQCAEGEDVITFKFDDVVVDVVSSDKLNMLKAGSDISDYILTNVKQPFESKEGKTSGHCTPVGWKFNYGAGNDGFCHNESEIEMPGEGLYMNDQGGLLVIQSGWEGRSKKMNGKMFQIFNIPQGIYDVVIDVAELATSGGGRKKAGLFISKGGEEQTPNMDASGNWTENTNLLKSVDFYKLGETYNENYKDRRFVIENLTIDYEGETTLGFAVHFDSNRALKISSIKVLLK</sequence>
<dbReference type="InterPro" id="IPR013783">
    <property type="entry name" value="Ig-like_fold"/>
</dbReference>
<dbReference type="SUPFAM" id="SSF81296">
    <property type="entry name" value="E set domains"/>
    <property type="match status" value="3"/>
</dbReference>
<dbReference type="InterPro" id="IPR002909">
    <property type="entry name" value="IPT_dom"/>
</dbReference>
<dbReference type="PROSITE" id="PS51257">
    <property type="entry name" value="PROKAR_LIPOPROTEIN"/>
    <property type="match status" value="1"/>
</dbReference>
<proteinExistence type="predicted"/>